<reference evidence="2" key="1">
    <citation type="submission" date="2018-02" db="EMBL/GenBank/DDBJ databases">
        <authorList>
            <person name="Cohen D.B."/>
            <person name="Kent A.D."/>
        </authorList>
    </citation>
    <scope>NUCLEOTIDE SEQUENCE</scope>
</reference>
<organism evidence="2">
    <name type="scientific">Fagus sylvatica</name>
    <name type="common">Beechnut</name>
    <dbReference type="NCBI Taxonomy" id="28930"/>
    <lineage>
        <taxon>Eukaryota</taxon>
        <taxon>Viridiplantae</taxon>
        <taxon>Streptophyta</taxon>
        <taxon>Embryophyta</taxon>
        <taxon>Tracheophyta</taxon>
        <taxon>Spermatophyta</taxon>
        <taxon>Magnoliopsida</taxon>
        <taxon>eudicotyledons</taxon>
        <taxon>Gunneridae</taxon>
        <taxon>Pentapetalae</taxon>
        <taxon>rosids</taxon>
        <taxon>fabids</taxon>
        <taxon>Fagales</taxon>
        <taxon>Fagaceae</taxon>
        <taxon>Fagus</taxon>
    </lineage>
</organism>
<sequence length="117" mass="12679">MCLGGLGGLFATAILFAVRALLATEAAPPFGNAVSPGREPELDLRLGQPGVQVEDPEGLSLAERQLRERLNRDGCDNISLDDIQAMAGMKEDIVTQISQLDPNPFWTEQRARIISAY</sequence>
<accession>A0A2N9FPI2</accession>
<evidence type="ECO:0000256" key="1">
    <source>
        <dbReference type="SAM" id="SignalP"/>
    </source>
</evidence>
<protein>
    <submittedName>
        <fullName evidence="2">Uncharacterized protein</fullName>
    </submittedName>
</protein>
<dbReference type="EMBL" id="OIVN01001038">
    <property type="protein sequence ID" value="SPC89035.1"/>
    <property type="molecule type" value="Genomic_DNA"/>
</dbReference>
<feature type="signal peptide" evidence="1">
    <location>
        <begin position="1"/>
        <end position="26"/>
    </location>
</feature>
<evidence type="ECO:0000313" key="2">
    <source>
        <dbReference type="EMBL" id="SPC89035.1"/>
    </source>
</evidence>
<proteinExistence type="predicted"/>
<name>A0A2N9FPI2_FAGSY</name>
<dbReference type="AlphaFoldDB" id="A0A2N9FPI2"/>
<gene>
    <name evidence="2" type="ORF">FSB_LOCUS16917</name>
</gene>
<keyword evidence="1" id="KW-0732">Signal</keyword>
<feature type="chain" id="PRO_5014705611" evidence="1">
    <location>
        <begin position="27"/>
        <end position="117"/>
    </location>
</feature>